<dbReference type="InterPro" id="IPR049513">
    <property type="entry name" value="TetR_C_40"/>
</dbReference>
<organism evidence="7 8">
    <name type="scientific">Pseudooceanicola marinus</name>
    <dbReference type="NCBI Taxonomy" id="396013"/>
    <lineage>
        <taxon>Bacteria</taxon>
        <taxon>Pseudomonadati</taxon>
        <taxon>Pseudomonadota</taxon>
        <taxon>Alphaproteobacteria</taxon>
        <taxon>Rhodobacterales</taxon>
        <taxon>Paracoccaceae</taxon>
        <taxon>Pseudooceanicola</taxon>
    </lineage>
</organism>
<accession>A0A1X6ZMP0</accession>
<dbReference type="SUPFAM" id="SSF46689">
    <property type="entry name" value="Homeodomain-like"/>
    <property type="match status" value="1"/>
</dbReference>
<dbReference type="EMBL" id="FWFN01000005">
    <property type="protein sequence ID" value="SLN55721.1"/>
    <property type="molecule type" value="Genomic_DNA"/>
</dbReference>
<keyword evidence="3" id="KW-0804">Transcription</keyword>
<keyword evidence="2 4" id="KW-0238">DNA-binding</keyword>
<keyword evidence="1" id="KW-0805">Transcription regulation</keyword>
<dbReference type="AlphaFoldDB" id="A0A1X6ZMP0"/>
<dbReference type="OrthoDB" id="9808189at2"/>
<feature type="domain" description="HTH tetR-type" evidence="6">
    <location>
        <begin position="19"/>
        <end position="79"/>
    </location>
</feature>
<gene>
    <name evidence="7" type="primary">bm3R1</name>
    <name evidence="7" type="ORF">PSM7751_02749</name>
</gene>
<dbReference type="Proteomes" id="UP000193963">
    <property type="component" value="Unassembled WGS sequence"/>
</dbReference>
<dbReference type="InterPro" id="IPR050109">
    <property type="entry name" value="HTH-type_TetR-like_transc_reg"/>
</dbReference>
<dbReference type="PROSITE" id="PS01081">
    <property type="entry name" value="HTH_TETR_1"/>
    <property type="match status" value="1"/>
</dbReference>
<dbReference type="InterPro" id="IPR001647">
    <property type="entry name" value="HTH_TetR"/>
</dbReference>
<evidence type="ECO:0000313" key="7">
    <source>
        <dbReference type="EMBL" id="SLN55721.1"/>
    </source>
</evidence>
<dbReference type="PROSITE" id="PS50977">
    <property type="entry name" value="HTH_TETR_2"/>
    <property type="match status" value="1"/>
</dbReference>
<dbReference type="PRINTS" id="PR00455">
    <property type="entry name" value="HTHTETR"/>
</dbReference>
<sequence length="225" mass="24378">MTETAANKAKEGRVARRQRRNRQALIRAASAVMSDKGIDAATMLEIADRADVGAGTVYNYFKSKDDLAVAVLEEIMQGLALRVESATAGLDDPAQIYAIALMTVLETATEDQRWRQLLNRAGIVSDVMYRRIGPFTIDLLAKAEASGRLTPGDPALAWKLSTHAIVGFALAISRHEVAPVTIPTAAARLLCLAGLDAREAEEMVARPRPMLPPEQHLHDLSPQEG</sequence>
<evidence type="ECO:0000259" key="6">
    <source>
        <dbReference type="PROSITE" id="PS50977"/>
    </source>
</evidence>
<dbReference type="PANTHER" id="PTHR30055">
    <property type="entry name" value="HTH-TYPE TRANSCRIPTIONAL REGULATOR RUTR"/>
    <property type="match status" value="1"/>
</dbReference>
<dbReference type="InterPro" id="IPR009057">
    <property type="entry name" value="Homeodomain-like_sf"/>
</dbReference>
<protein>
    <submittedName>
        <fullName evidence="7">HTH-type transcriptional repressor Bm3R1</fullName>
    </submittedName>
</protein>
<dbReference type="GO" id="GO:0000976">
    <property type="term" value="F:transcription cis-regulatory region binding"/>
    <property type="evidence" value="ECO:0007669"/>
    <property type="project" value="TreeGrafter"/>
</dbReference>
<evidence type="ECO:0000313" key="8">
    <source>
        <dbReference type="Proteomes" id="UP000193963"/>
    </source>
</evidence>
<dbReference type="GO" id="GO:0003700">
    <property type="term" value="F:DNA-binding transcription factor activity"/>
    <property type="evidence" value="ECO:0007669"/>
    <property type="project" value="TreeGrafter"/>
</dbReference>
<dbReference type="Pfam" id="PF00440">
    <property type="entry name" value="TetR_N"/>
    <property type="match status" value="1"/>
</dbReference>
<keyword evidence="8" id="KW-1185">Reference proteome</keyword>
<dbReference type="RefSeq" id="WP_085888777.1">
    <property type="nucleotide sequence ID" value="NZ_FWFN01000005.1"/>
</dbReference>
<dbReference type="PANTHER" id="PTHR30055:SF234">
    <property type="entry name" value="HTH-TYPE TRANSCRIPTIONAL REGULATOR BETI"/>
    <property type="match status" value="1"/>
</dbReference>
<evidence type="ECO:0000256" key="1">
    <source>
        <dbReference type="ARBA" id="ARBA00023015"/>
    </source>
</evidence>
<dbReference type="Gene3D" id="1.10.357.10">
    <property type="entry name" value="Tetracycline Repressor, domain 2"/>
    <property type="match status" value="1"/>
</dbReference>
<feature type="region of interest" description="Disordered" evidence="5">
    <location>
        <begin position="1"/>
        <end position="20"/>
    </location>
</feature>
<evidence type="ECO:0000256" key="4">
    <source>
        <dbReference type="PROSITE-ProRule" id="PRU00335"/>
    </source>
</evidence>
<proteinExistence type="predicted"/>
<feature type="DNA-binding region" description="H-T-H motif" evidence="4">
    <location>
        <begin position="42"/>
        <end position="61"/>
    </location>
</feature>
<feature type="compositionally biased region" description="Basic and acidic residues" evidence="5">
    <location>
        <begin position="215"/>
        <end position="225"/>
    </location>
</feature>
<reference evidence="7 8" key="1">
    <citation type="submission" date="2017-03" db="EMBL/GenBank/DDBJ databases">
        <authorList>
            <person name="Afonso C.L."/>
            <person name="Miller P.J."/>
            <person name="Scott M.A."/>
            <person name="Spackman E."/>
            <person name="Goraichik I."/>
            <person name="Dimitrov K.M."/>
            <person name="Suarez D.L."/>
            <person name="Swayne D.E."/>
        </authorList>
    </citation>
    <scope>NUCLEOTIDE SEQUENCE [LARGE SCALE GENOMIC DNA]</scope>
    <source>
        <strain evidence="7 8">CECT 7751</strain>
    </source>
</reference>
<dbReference type="InterPro" id="IPR023772">
    <property type="entry name" value="DNA-bd_HTH_TetR-type_CS"/>
</dbReference>
<feature type="region of interest" description="Disordered" evidence="5">
    <location>
        <begin position="206"/>
        <end position="225"/>
    </location>
</feature>
<dbReference type="Pfam" id="PF21306">
    <property type="entry name" value="TetR_C_40"/>
    <property type="match status" value="1"/>
</dbReference>
<name>A0A1X6ZMP0_9RHOB</name>
<evidence type="ECO:0000256" key="3">
    <source>
        <dbReference type="ARBA" id="ARBA00023163"/>
    </source>
</evidence>
<evidence type="ECO:0000256" key="5">
    <source>
        <dbReference type="SAM" id="MobiDB-lite"/>
    </source>
</evidence>
<evidence type="ECO:0000256" key="2">
    <source>
        <dbReference type="ARBA" id="ARBA00023125"/>
    </source>
</evidence>